<dbReference type="NCBIfam" id="TIGR04042">
    <property type="entry name" value="MSMEG_0570_fam"/>
    <property type="match status" value="1"/>
</dbReference>
<dbReference type="Proteomes" id="UP000236745">
    <property type="component" value="Unassembled WGS sequence"/>
</dbReference>
<evidence type="ECO:0000313" key="1">
    <source>
        <dbReference type="EMBL" id="SEF86759.1"/>
    </source>
</evidence>
<proteinExistence type="predicted"/>
<protein>
    <submittedName>
        <fullName evidence="1">MSMEG_0570 family protein</fullName>
    </submittedName>
</protein>
<accession>A0A1H5VHG0</accession>
<dbReference type="RefSeq" id="WP_104001701.1">
    <property type="nucleotide sequence ID" value="NZ_FNVQ01000001.1"/>
</dbReference>
<reference evidence="1 2" key="1">
    <citation type="submission" date="2016-10" db="EMBL/GenBank/DDBJ databases">
        <authorList>
            <person name="de Groot N.N."/>
        </authorList>
    </citation>
    <scope>NUCLEOTIDE SEQUENCE [LARGE SCALE GENOMIC DNA]</scope>
    <source>
        <strain evidence="1 2">DSM 22012</strain>
    </source>
</reference>
<dbReference type="EMBL" id="FNVQ01000001">
    <property type="protein sequence ID" value="SEF86759.1"/>
    <property type="molecule type" value="Genomic_DNA"/>
</dbReference>
<name>A0A1H5VHG0_9GAMM</name>
<dbReference type="InterPro" id="IPR023846">
    <property type="entry name" value="CHP04042_MSMEG0570"/>
</dbReference>
<evidence type="ECO:0000313" key="2">
    <source>
        <dbReference type="Proteomes" id="UP000236745"/>
    </source>
</evidence>
<gene>
    <name evidence="1" type="ORF">SAMN05444390_101738</name>
</gene>
<organism evidence="1 2">
    <name type="scientific">Marinobacterium lutimaris</name>
    <dbReference type="NCBI Taxonomy" id="568106"/>
    <lineage>
        <taxon>Bacteria</taxon>
        <taxon>Pseudomonadati</taxon>
        <taxon>Pseudomonadota</taxon>
        <taxon>Gammaproteobacteria</taxon>
        <taxon>Oceanospirillales</taxon>
        <taxon>Oceanospirillaceae</taxon>
        <taxon>Marinobacterium</taxon>
    </lineage>
</organism>
<keyword evidence="2" id="KW-1185">Reference proteome</keyword>
<dbReference type="AlphaFoldDB" id="A0A1H5VHG0"/>
<dbReference type="OrthoDB" id="195104at2"/>
<sequence length="94" mass="10367">MPAINFNVRWPDGSEDSCYSPSTVVRDHFKTGDTMPLAEFVSKAEVALDSASQRVEQKFGYACSSSMDQLAVIKAKAARFEASEHPEIEITHIS</sequence>